<feature type="domain" description="Thiamine pyrophosphate enzyme TPP-binding" evidence="12">
    <location>
        <begin position="408"/>
        <end position="490"/>
    </location>
</feature>
<dbReference type="Gene3D" id="3.40.50.970">
    <property type="match status" value="2"/>
</dbReference>
<comment type="cofactor">
    <cofactor evidence="9">
        <name>Mg(2+)</name>
        <dbReference type="ChEBI" id="CHEBI:18420"/>
    </cofactor>
    <text evidence="9">Binds 1 Mg(2+) per subunit.</text>
</comment>
<evidence type="ECO:0000256" key="9">
    <source>
        <dbReference type="PIRSR" id="PIRSR036565-2"/>
    </source>
</evidence>
<protein>
    <recommendedName>
        <fullName evidence="3">Pyruvate decarboxylase</fullName>
    </recommendedName>
</protein>
<feature type="binding site" evidence="9">
    <location>
        <position position="485"/>
    </location>
    <ligand>
        <name>Mg(2+)</name>
        <dbReference type="ChEBI" id="CHEBI:18420"/>
    </ligand>
</feature>
<dbReference type="InterPro" id="IPR012001">
    <property type="entry name" value="Thiamin_PyroP_enz_TPP-bd_dom"/>
</dbReference>
<dbReference type="GO" id="GO:0005829">
    <property type="term" value="C:cytosol"/>
    <property type="evidence" value="ECO:0007669"/>
    <property type="project" value="TreeGrafter"/>
</dbReference>
<keyword evidence="15" id="KW-1185">Reference proteome</keyword>
<dbReference type="GO" id="GO:0000287">
    <property type="term" value="F:magnesium ion binding"/>
    <property type="evidence" value="ECO:0007669"/>
    <property type="project" value="InterPro"/>
</dbReference>
<dbReference type="Gene3D" id="3.40.50.1220">
    <property type="entry name" value="TPP-binding domain"/>
    <property type="match status" value="1"/>
</dbReference>
<dbReference type="AlphaFoldDB" id="A0A6A6PVR3"/>
<proteinExistence type="inferred from homology"/>
<evidence type="ECO:0000313" key="15">
    <source>
        <dbReference type="Proteomes" id="UP000799767"/>
    </source>
</evidence>
<feature type="binding site" evidence="9">
    <location>
        <position position="483"/>
    </location>
    <ligand>
        <name>Mg(2+)</name>
        <dbReference type="ChEBI" id="CHEBI:18420"/>
    </ligand>
</feature>
<feature type="binding site" evidence="9">
    <location>
        <position position="456"/>
    </location>
    <ligand>
        <name>Mg(2+)</name>
        <dbReference type="ChEBI" id="CHEBI:18420"/>
    </ligand>
</feature>
<evidence type="ECO:0000259" key="11">
    <source>
        <dbReference type="Pfam" id="PF00205"/>
    </source>
</evidence>
<evidence type="ECO:0000256" key="7">
    <source>
        <dbReference type="ARBA" id="ARBA00023052"/>
    </source>
</evidence>
<feature type="domain" description="Thiamine pyrophosphate enzyme central" evidence="11">
    <location>
        <begin position="209"/>
        <end position="332"/>
    </location>
</feature>
<dbReference type="InterPro" id="IPR047213">
    <property type="entry name" value="TPP_PYR_PDC_IPDC-like"/>
</dbReference>
<keyword evidence="14" id="KW-0670">Pyruvate</keyword>
<keyword evidence="5" id="KW-0210">Decarboxylase</keyword>
<feature type="domain" description="Thiamine pyrophosphate enzyme N-terminal TPP-binding" evidence="13">
    <location>
        <begin position="20"/>
        <end position="121"/>
    </location>
</feature>
<dbReference type="EMBL" id="MU001634">
    <property type="protein sequence ID" value="KAF2484230.1"/>
    <property type="molecule type" value="Genomic_DNA"/>
</dbReference>
<dbReference type="Pfam" id="PF00205">
    <property type="entry name" value="TPP_enzyme_M"/>
    <property type="match status" value="1"/>
</dbReference>
<keyword evidence="6 9" id="KW-0460">Magnesium</keyword>
<dbReference type="InterPro" id="IPR012110">
    <property type="entry name" value="PDC/IPDC-like"/>
</dbReference>
<evidence type="ECO:0000313" key="14">
    <source>
        <dbReference type="EMBL" id="KAF2484230.1"/>
    </source>
</evidence>
<dbReference type="Pfam" id="PF02775">
    <property type="entry name" value="TPP_enzyme_C"/>
    <property type="match status" value="1"/>
</dbReference>
<reference evidence="14" key="1">
    <citation type="journal article" date="2020" name="Stud. Mycol.">
        <title>101 Dothideomycetes genomes: a test case for predicting lifestyles and emergence of pathogens.</title>
        <authorList>
            <person name="Haridas S."/>
            <person name="Albert R."/>
            <person name="Binder M."/>
            <person name="Bloem J."/>
            <person name="Labutti K."/>
            <person name="Salamov A."/>
            <person name="Andreopoulos B."/>
            <person name="Baker S."/>
            <person name="Barry K."/>
            <person name="Bills G."/>
            <person name="Bluhm B."/>
            <person name="Cannon C."/>
            <person name="Castanera R."/>
            <person name="Culley D."/>
            <person name="Daum C."/>
            <person name="Ezra D."/>
            <person name="Gonzalez J."/>
            <person name="Henrissat B."/>
            <person name="Kuo A."/>
            <person name="Liang C."/>
            <person name="Lipzen A."/>
            <person name="Lutzoni F."/>
            <person name="Magnuson J."/>
            <person name="Mondo S."/>
            <person name="Nolan M."/>
            <person name="Ohm R."/>
            <person name="Pangilinan J."/>
            <person name="Park H.-J."/>
            <person name="Ramirez L."/>
            <person name="Alfaro M."/>
            <person name="Sun H."/>
            <person name="Tritt A."/>
            <person name="Yoshinaga Y."/>
            <person name="Zwiers L.-H."/>
            <person name="Turgeon B."/>
            <person name="Goodwin S."/>
            <person name="Spatafora J."/>
            <person name="Crous P."/>
            <person name="Grigoriev I."/>
        </authorList>
    </citation>
    <scope>NUCLEOTIDE SEQUENCE</scope>
    <source>
        <strain evidence="14">CBS 113389</strain>
    </source>
</reference>
<dbReference type="InterPro" id="IPR029035">
    <property type="entry name" value="DHS-like_NAD/FAD-binding_dom"/>
</dbReference>
<keyword evidence="7 10" id="KW-0786">Thiamine pyrophosphate</keyword>
<dbReference type="SUPFAM" id="SSF52467">
    <property type="entry name" value="DHS-like NAD/FAD-binding domain"/>
    <property type="match status" value="1"/>
</dbReference>
<keyword evidence="4 9" id="KW-0479">Metal-binding</keyword>
<dbReference type="CDD" id="cd07038">
    <property type="entry name" value="TPP_PYR_PDC_IPDC_like"/>
    <property type="match status" value="1"/>
</dbReference>
<evidence type="ECO:0000256" key="2">
    <source>
        <dbReference type="ARBA" id="ARBA00007812"/>
    </source>
</evidence>
<accession>A0A6A6PVR3</accession>
<gene>
    <name evidence="14" type="ORF">BDY17DRAFT_323098</name>
</gene>
<name>A0A6A6PVR3_9PEZI</name>
<dbReference type="PANTHER" id="PTHR43452">
    <property type="entry name" value="PYRUVATE DECARBOXYLASE"/>
    <property type="match status" value="1"/>
</dbReference>
<dbReference type="InterPro" id="IPR012000">
    <property type="entry name" value="Thiamin_PyroP_enz_cen_dom"/>
</dbReference>
<dbReference type="InterPro" id="IPR047214">
    <property type="entry name" value="TPP_PDC_IPDC"/>
</dbReference>
<evidence type="ECO:0000259" key="13">
    <source>
        <dbReference type="Pfam" id="PF02776"/>
    </source>
</evidence>
<sequence>MAITNGTHSNGSHEDTVPLARYLWERIHQVGVTKIFGVPGTPFIYNVDGLEWVGNTNELNAAYSADGYARVNGAGCLITTHGVGELSALNAIAGSMTEQVKVIHVVGQTSLKMQRGRMMIHHSIGQSPNHQMFNNASREFRVAAAELQTAKGAAEEIDRVLRECFIKSGPVYIFLPIDLVDVHVPSKALQTPLNVEPEVDPKVIDDAAKTILQALESSHNPALFVDCLVQRRQAVEEAKQLVNKLQIPTYDSNMAKGIIDATNEHYAALYNGIPSAPGVHEAFQKHDFVLVLGNLPCDTNTGGFTRKIPTNAAYINTEDVQINAWKLPNVPLKAVTKRLIDLADPSKIPHVKNPKHTLPPALPEEDADSKLITQSWIWHRLADWFRPHDVVFGETGTAAFGLPDATFPADTHWITQTYYGSIGYATPAALGADLALADRAEKQGTPRGRTLLITGDGSLMLTCQEIGNMVKQKLAPVIFLINNAGYTIERVIHGAECSYNDIVPFNYEHMLPFFNMPPAQAKKCFHKAHTKAELDAILALDRVQNPTSVQVVEIVMDRLDVPWRLASGVAMRGPEAVREMREAGFRVRDLTNSSDFWN</sequence>
<dbReference type="OrthoDB" id="308383at2759"/>
<evidence type="ECO:0000256" key="10">
    <source>
        <dbReference type="RuleBase" id="RU362132"/>
    </source>
</evidence>
<evidence type="ECO:0000256" key="5">
    <source>
        <dbReference type="ARBA" id="ARBA00022793"/>
    </source>
</evidence>
<dbReference type="PIRSF" id="PIRSF036565">
    <property type="entry name" value="Pyruvt_ip_decrb"/>
    <property type="match status" value="1"/>
</dbReference>
<dbReference type="GO" id="GO:0000949">
    <property type="term" value="P:aromatic amino acid family catabolic process to alcohol via Ehrlich pathway"/>
    <property type="evidence" value="ECO:0007669"/>
    <property type="project" value="TreeGrafter"/>
</dbReference>
<comment type="cofactor">
    <cofactor evidence="1">
        <name>thiamine diphosphate</name>
        <dbReference type="ChEBI" id="CHEBI:58937"/>
    </cofactor>
</comment>
<evidence type="ECO:0000256" key="8">
    <source>
        <dbReference type="ARBA" id="ARBA00023239"/>
    </source>
</evidence>
<evidence type="ECO:0000259" key="12">
    <source>
        <dbReference type="Pfam" id="PF02775"/>
    </source>
</evidence>
<evidence type="ECO:0000256" key="3">
    <source>
        <dbReference type="ARBA" id="ARBA00014422"/>
    </source>
</evidence>
<dbReference type="InterPro" id="IPR011766">
    <property type="entry name" value="TPP_enzyme_TPP-bd"/>
</dbReference>
<dbReference type="GO" id="GO:0030976">
    <property type="term" value="F:thiamine pyrophosphate binding"/>
    <property type="evidence" value="ECO:0007669"/>
    <property type="project" value="InterPro"/>
</dbReference>
<dbReference type="SUPFAM" id="SSF52518">
    <property type="entry name" value="Thiamin diphosphate-binding fold (THDP-binding)"/>
    <property type="match status" value="2"/>
</dbReference>
<dbReference type="Proteomes" id="UP000799767">
    <property type="component" value="Unassembled WGS sequence"/>
</dbReference>
<dbReference type="RefSeq" id="XP_033590800.1">
    <property type="nucleotide sequence ID" value="XM_033736946.1"/>
</dbReference>
<dbReference type="PANTHER" id="PTHR43452:SF30">
    <property type="entry name" value="PYRUVATE DECARBOXYLASE ISOZYME 1-RELATED"/>
    <property type="match status" value="1"/>
</dbReference>
<evidence type="ECO:0000256" key="4">
    <source>
        <dbReference type="ARBA" id="ARBA00022723"/>
    </source>
</evidence>
<dbReference type="CDD" id="cd02005">
    <property type="entry name" value="TPP_PDC_IPDC"/>
    <property type="match status" value="1"/>
</dbReference>
<dbReference type="InterPro" id="IPR029061">
    <property type="entry name" value="THDP-binding"/>
</dbReference>
<keyword evidence="8" id="KW-0456">Lyase</keyword>
<dbReference type="GO" id="GO:0004737">
    <property type="term" value="F:pyruvate decarboxylase activity"/>
    <property type="evidence" value="ECO:0007669"/>
    <property type="project" value="TreeGrafter"/>
</dbReference>
<dbReference type="Pfam" id="PF02776">
    <property type="entry name" value="TPP_enzyme_N"/>
    <property type="match status" value="1"/>
</dbReference>
<evidence type="ECO:0000256" key="1">
    <source>
        <dbReference type="ARBA" id="ARBA00001964"/>
    </source>
</evidence>
<dbReference type="GeneID" id="54477948"/>
<evidence type="ECO:0000256" key="6">
    <source>
        <dbReference type="ARBA" id="ARBA00022842"/>
    </source>
</evidence>
<organism evidence="14 15">
    <name type="scientific">Neohortaea acidophila</name>
    <dbReference type="NCBI Taxonomy" id="245834"/>
    <lineage>
        <taxon>Eukaryota</taxon>
        <taxon>Fungi</taxon>
        <taxon>Dikarya</taxon>
        <taxon>Ascomycota</taxon>
        <taxon>Pezizomycotina</taxon>
        <taxon>Dothideomycetes</taxon>
        <taxon>Dothideomycetidae</taxon>
        <taxon>Mycosphaerellales</taxon>
        <taxon>Teratosphaeriaceae</taxon>
        <taxon>Neohortaea</taxon>
    </lineage>
</organism>
<dbReference type="FunFam" id="3.40.50.970:FF:000024">
    <property type="entry name" value="Pyruvate decarboxylase isozyme"/>
    <property type="match status" value="1"/>
</dbReference>
<comment type="similarity">
    <text evidence="2 10">Belongs to the TPP enzyme family.</text>
</comment>
<dbReference type="GO" id="GO:0005634">
    <property type="term" value="C:nucleus"/>
    <property type="evidence" value="ECO:0007669"/>
    <property type="project" value="TreeGrafter"/>
</dbReference>